<organism evidence="2 3">
    <name type="scientific">Acinetobacter bouvetii</name>
    <dbReference type="NCBI Taxonomy" id="202951"/>
    <lineage>
        <taxon>Bacteria</taxon>
        <taxon>Pseudomonadati</taxon>
        <taxon>Pseudomonadota</taxon>
        <taxon>Gammaproteobacteria</taxon>
        <taxon>Moraxellales</taxon>
        <taxon>Moraxellaceae</taxon>
        <taxon>Acinetobacter</taxon>
    </lineage>
</organism>
<gene>
    <name evidence="2" type="ORF">EXE25_18465</name>
</gene>
<proteinExistence type="predicted"/>
<accession>A0A4Q7ATX2</accession>
<dbReference type="RefSeq" id="WP_130148808.1">
    <property type="nucleotide sequence ID" value="NZ_SGSU01000034.1"/>
</dbReference>
<dbReference type="Proteomes" id="UP000293483">
    <property type="component" value="Unassembled WGS sequence"/>
</dbReference>
<comment type="caution">
    <text evidence="2">The sequence shown here is derived from an EMBL/GenBank/DDBJ whole genome shotgun (WGS) entry which is preliminary data.</text>
</comment>
<protein>
    <submittedName>
        <fullName evidence="2">Uncharacterized protein</fullName>
    </submittedName>
</protein>
<dbReference type="AlphaFoldDB" id="A0A4Q7ATX2"/>
<evidence type="ECO:0000313" key="3">
    <source>
        <dbReference type="Proteomes" id="UP000293483"/>
    </source>
</evidence>
<reference evidence="2 3" key="1">
    <citation type="submission" date="2019-02" db="EMBL/GenBank/DDBJ databases">
        <title>The Batch Genome Submission of Acinetobacter spp. strains.</title>
        <authorList>
            <person name="Qin J."/>
            <person name="Hu Y."/>
            <person name="Ye H."/>
            <person name="Wei L."/>
            <person name="Feng Y."/>
            <person name="Zong Z."/>
        </authorList>
    </citation>
    <scope>NUCLEOTIDE SEQUENCE [LARGE SCALE GENOMIC DNA]</scope>
    <source>
        <strain evidence="2 3">WCHABo060081</strain>
    </source>
</reference>
<feature type="coiled-coil region" evidence="1">
    <location>
        <begin position="39"/>
        <end position="73"/>
    </location>
</feature>
<evidence type="ECO:0000256" key="1">
    <source>
        <dbReference type="SAM" id="Coils"/>
    </source>
</evidence>
<name>A0A4Q7ATX2_9GAMM</name>
<sequence>MSEHEQWFKSLNANGETLYFLGNEHKVSEMAWDFQQAKIDALKIQLNSMEQCYIQMKKERDELQGRLEAVDALSRMRAAVIGSWKREEISIKVRKAISCLADKEKILRGEHE</sequence>
<evidence type="ECO:0000313" key="2">
    <source>
        <dbReference type="EMBL" id="RZG63794.1"/>
    </source>
</evidence>
<keyword evidence="1" id="KW-0175">Coiled coil</keyword>
<dbReference type="EMBL" id="SGSU01000034">
    <property type="protein sequence ID" value="RZG63794.1"/>
    <property type="molecule type" value="Genomic_DNA"/>
</dbReference>